<dbReference type="SUPFAM" id="SSF55031">
    <property type="entry name" value="Bacterial exopeptidase dimerisation domain"/>
    <property type="match status" value="1"/>
</dbReference>
<dbReference type="GO" id="GO:0019877">
    <property type="term" value="P:diaminopimelate biosynthetic process"/>
    <property type="evidence" value="ECO:0007669"/>
    <property type="project" value="UniProtKB-ARBA"/>
</dbReference>
<feature type="binding site" evidence="2">
    <location>
        <position position="377"/>
    </location>
    <ligand>
        <name>Mn(2+)</name>
        <dbReference type="ChEBI" id="CHEBI:29035"/>
        <label>2</label>
    </ligand>
</feature>
<dbReference type="InterPro" id="IPR036264">
    <property type="entry name" value="Bact_exopeptidase_dim_dom"/>
</dbReference>
<evidence type="ECO:0000256" key="1">
    <source>
        <dbReference type="ARBA" id="ARBA00022801"/>
    </source>
</evidence>
<dbReference type="PANTHER" id="PTHR11014">
    <property type="entry name" value="PEPTIDASE M20 FAMILY MEMBER"/>
    <property type="match status" value="1"/>
</dbReference>
<proteinExistence type="predicted"/>
<dbReference type="SUPFAM" id="SSF53187">
    <property type="entry name" value="Zn-dependent exopeptidases"/>
    <property type="match status" value="1"/>
</dbReference>
<dbReference type="PIRSF" id="PIRSF005962">
    <property type="entry name" value="Pept_M20D_amidohydro"/>
    <property type="match status" value="1"/>
</dbReference>
<feature type="binding site" evidence="2">
    <location>
        <position position="117"/>
    </location>
    <ligand>
        <name>Mn(2+)</name>
        <dbReference type="ChEBI" id="CHEBI:29035"/>
        <label>2</label>
    </ligand>
</feature>
<keyword evidence="1 4" id="KW-0378">Hydrolase</keyword>
<feature type="binding site" evidence="2">
    <location>
        <position position="151"/>
    </location>
    <ligand>
        <name>Mn(2+)</name>
        <dbReference type="ChEBI" id="CHEBI:29035"/>
        <label>2</label>
    </ligand>
</feature>
<accession>A0A398DMP7</accession>
<organism evidence="4 5">
    <name type="scientific">Candidatus Cryosericum septentrionale</name>
    <dbReference type="NCBI Taxonomy" id="2290913"/>
    <lineage>
        <taxon>Bacteria</taxon>
        <taxon>Pseudomonadati</taxon>
        <taxon>Caldisericota/Cryosericota group</taxon>
        <taxon>Candidatus Cryosericota</taxon>
        <taxon>Candidatus Cryosericia</taxon>
        <taxon>Candidatus Cryosericales</taxon>
        <taxon>Candidatus Cryosericaceae</taxon>
        <taxon>Candidatus Cryosericum</taxon>
    </lineage>
</organism>
<dbReference type="InterPro" id="IPR017439">
    <property type="entry name" value="Amidohydrolase"/>
</dbReference>
<evidence type="ECO:0000256" key="2">
    <source>
        <dbReference type="PIRSR" id="PIRSR005962-1"/>
    </source>
</evidence>
<keyword evidence="2" id="KW-0464">Manganese</keyword>
<protein>
    <submittedName>
        <fullName evidence="4">Amidohydrolase</fullName>
    </submittedName>
</protein>
<gene>
    <name evidence="4" type="ORF">SMC1_10015</name>
</gene>
<dbReference type="Proteomes" id="UP000266113">
    <property type="component" value="Unassembled WGS sequence"/>
</dbReference>
<dbReference type="OrthoDB" id="9776731at2"/>
<evidence type="ECO:0000259" key="3">
    <source>
        <dbReference type="Pfam" id="PF07687"/>
    </source>
</evidence>
<dbReference type="GO" id="GO:0050118">
    <property type="term" value="F:N-acetyldiaminopimelate deacetylase activity"/>
    <property type="evidence" value="ECO:0007669"/>
    <property type="project" value="UniProtKB-ARBA"/>
</dbReference>
<keyword evidence="2" id="KW-0479">Metal-binding</keyword>
<feature type="binding site" evidence="2">
    <location>
        <position position="178"/>
    </location>
    <ligand>
        <name>Mn(2+)</name>
        <dbReference type="ChEBI" id="CHEBI:29035"/>
        <label>2</label>
    </ligand>
</feature>
<dbReference type="Gene3D" id="3.30.70.360">
    <property type="match status" value="1"/>
</dbReference>
<keyword evidence="5" id="KW-1185">Reference proteome</keyword>
<dbReference type="GO" id="GO:0046872">
    <property type="term" value="F:metal ion binding"/>
    <property type="evidence" value="ECO:0007669"/>
    <property type="project" value="UniProtKB-KW"/>
</dbReference>
<dbReference type="Pfam" id="PF07687">
    <property type="entry name" value="M20_dimer"/>
    <property type="match status" value="1"/>
</dbReference>
<dbReference type="PANTHER" id="PTHR11014:SF63">
    <property type="entry name" value="METALLOPEPTIDASE, PUTATIVE (AFU_ORTHOLOGUE AFUA_6G09600)-RELATED"/>
    <property type="match status" value="1"/>
</dbReference>
<dbReference type="EMBL" id="QXIY01000051">
    <property type="protein sequence ID" value="RIE15513.1"/>
    <property type="molecule type" value="Genomic_DNA"/>
</dbReference>
<dbReference type="InterPro" id="IPR002933">
    <property type="entry name" value="Peptidase_M20"/>
</dbReference>
<dbReference type="InterPro" id="IPR011650">
    <property type="entry name" value="Peptidase_M20_dimer"/>
</dbReference>
<name>A0A398DMP7_9BACT</name>
<dbReference type="AlphaFoldDB" id="A0A398DMP7"/>
<comment type="cofactor">
    <cofactor evidence="2">
        <name>Mn(2+)</name>
        <dbReference type="ChEBI" id="CHEBI:29035"/>
    </cofactor>
    <text evidence="2">The Mn(2+) ion enhances activity.</text>
</comment>
<dbReference type="FunFam" id="3.30.70.360:FF:000001">
    <property type="entry name" value="N-acetyldiaminopimelate deacetylase"/>
    <property type="match status" value="1"/>
</dbReference>
<sequence>MLNAPGGTTMETDENMLDIDTYAREAAEHRHYLHAHPEPSFEKQGTQRYITDCLHNLGLNPSPIAGTGVTATIAGTQGPANGKVLLLRADIDALRLTEETDLPFASQNKGVMHACGHDGHTGTLLAVAHWLVDHRDQFGGTVKLLFQPAEEISPGGAQPCVKEGVLQNPDVTFAFGMHLWNTLEFGKVGLRAGPLLAEADRFELTVTGKGTHAAAPHLGADPIVAAAQIVTSLQTIVSRETNPLESRVVTIGTIDGGSAFNIIPQSVHMTGTLRALSREDAELGAASLRRIVSHTAEALGTTAAIDYEFGYPPVINSCESVAFLRPILQQAVGEGNVVEPEISMGGEDFAYYLQQVPGAFVFLGTRNVAKGLTAPHHNPKFTFDEDIFPIALSIFVAVVRRYLS</sequence>
<feature type="binding site" evidence="2">
    <location>
        <position position="115"/>
    </location>
    <ligand>
        <name>Mn(2+)</name>
        <dbReference type="ChEBI" id="CHEBI:29035"/>
        <label>2</label>
    </ligand>
</feature>
<dbReference type="NCBIfam" id="TIGR01891">
    <property type="entry name" value="amidohydrolases"/>
    <property type="match status" value="1"/>
</dbReference>
<feature type="domain" description="Peptidase M20 dimerisation" evidence="3">
    <location>
        <begin position="201"/>
        <end position="296"/>
    </location>
</feature>
<dbReference type="Pfam" id="PF01546">
    <property type="entry name" value="Peptidase_M20"/>
    <property type="match status" value="1"/>
</dbReference>
<reference evidence="4 5" key="1">
    <citation type="submission" date="2018-09" db="EMBL/GenBank/DDBJ databases">
        <title>Discovery and Ecogenomic Context for Candidatus Cryosericales, a Global Caldiserica Order Active in Thawing Permafrost.</title>
        <authorList>
            <person name="Martinez M.A."/>
            <person name="Woodcroft B.J."/>
            <person name="Ignacio Espinoza J.C."/>
            <person name="Zayed A."/>
            <person name="Singleton C.M."/>
            <person name="Boyd J."/>
            <person name="Li Y.-F."/>
            <person name="Purvine S."/>
            <person name="Maughan H."/>
            <person name="Hodgkins S.B."/>
            <person name="Anderson D."/>
            <person name="Sederholm M."/>
            <person name="Temperton B."/>
            <person name="Saleska S.R."/>
            <person name="Tyson G.W."/>
            <person name="Rich V.I."/>
        </authorList>
    </citation>
    <scope>NUCLEOTIDE SEQUENCE [LARGE SCALE GENOMIC DNA]</scope>
    <source>
        <strain evidence="4 5">SMC1</strain>
    </source>
</reference>
<dbReference type="Gene3D" id="3.40.630.10">
    <property type="entry name" value="Zn peptidases"/>
    <property type="match status" value="1"/>
</dbReference>
<evidence type="ECO:0000313" key="5">
    <source>
        <dbReference type="Proteomes" id="UP000266113"/>
    </source>
</evidence>
<evidence type="ECO:0000313" key="4">
    <source>
        <dbReference type="EMBL" id="RIE15513.1"/>
    </source>
</evidence>
<comment type="caution">
    <text evidence="4">The sequence shown here is derived from an EMBL/GenBank/DDBJ whole genome shotgun (WGS) entry which is preliminary data.</text>
</comment>